<dbReference type="GO" id="GO:0016757">
    <property type="term" value="F:glycosyltransferase activity"/>
    <property type="evidence" value="ECO:0007669"/>
    <property type="project" value="UniProtKB-KW"/>
</dbReference>
<comment type="caution">
    <text evidence="8">The sequence shown here is derived from an EMBL/GenBank/DDBJ whole genome shotgun (WGS) entry which is preliminary data.</text>
</comment>
<sequence length="419" mass="47211">MAFDPRQVLGAFLTLTMFAMLANMIKKDHFDTMEVKIPDVSTLQFSTIKVTEQSLVSFPRLIKGPWKEDDLELKPCWMNPEFKAKSSKGFITFSLTRGPEYHASQIADAVVVARYLGAALVLPDIKGSKPGTTRSFQEIYDVEKFVRSLDGVVEVVKDKPAEISTGRLTGVRVPNRVTGNYIAEQVEPIFREKGSLRLVTYFPSVNMRKSEEKKDLESVSCLAMFGTLELQPEVHEVVDSMVERLRTLSRKTDGKFIAVDLRIEMLEKRGCQEKITSGRKSCYDPEEIGMFLKRIGFGRDTTIYLTQTVWHSSLDVLKDMFPKTYTKEEMIPADKKTKFLNSENSELEKVLDFYVCSQSDVFLPAISGLFYANVAGKRIASGRTQVIVPAQVVPSLASAADFISPYISKKNHMAYSCFC</sequence>
<feature type="chain" id="PRO_5029779810" description="O-fucosyltransferase family protein" evidence="7">
    <location>
        <begin position="25"/>
        <end position="419"/>
    </location>
</feature>
<feature type="signal peptide" evidence="7">
    <location>
        <begin position="1"/>
        <end position="24"/>
    </location>
</feature>
<keyword evidence="4" id="KW-0294">Fucose metabolism</keyword>
<evidence type="ECO:0000256" key="7">
    <source>
        <dbReference type="SAM" id="SignalP"/>
    </source>
</evidence>
<dbReference type="EMBL" id="JACGCM010001097">
    <property type="protein sequence ID" value="KAF6161745.1"/>
    <property type="molecule type" value="Genomic_DNA"/>
</dbReference>
<evidence type="ECO:0000256" key="4">
    <source>
        <dbReference type="ARBA" id="ARBA00023253"/>
    </source>
</evidence>
<reference evidence="8 9" key="1">
    <citation type="journal article" date="2020" name="IScience">
        <title>Genome Sequencing of the Endangered Kingdonia uniflora (Circaeasteraceae, Ranunculales) Reveals Potential Mechanisms of Evolutionary Specialization.</title>
        <authorList>
            <person name="Sun Y."/>
            <person name="Deng T."/>
            <person name="Zhang A."/>
            <person name="Moore M.J."/>
            <person name="Landis J.B."/>
            <person name="Lin N."/>
            <person name="Zhang H."/>
            <person name="Zhang X."/>
            <person name="Huang J."/>
            <person name="Zhang X."/>
            <person name="Sun H."/>
            <person name="Wang H."/>
        </authorList>
    </citation>
    <scope>NUCLEOTIDE SEQUENCE [LARGE SCALE GENOMIC DNA]</scope>
    <source>
        <strain evidence="8">TB1705</strain>
        <tissue evidence="8">Leaf</tissue>
    </source>
</reference>
<dbReference type="GO" id="GO:0006004">
    <property type="term" value="P:fucose metabolic process"/>
    <property type="evidence" value="ECO:0007669"/>
    <property type="project" value="UniProtKB-KW"/>
</dbReference>
<keyword evidence="3" id="KW-0808">Transferase</keyword>
<keyword evidence="2" id="KW-0328">Glycosyltransferase</keyword>
<comment type="similarity">
    <text evidence="1">Belongs to the glycosyltransferase GT106 family.</text>
</comment>
<dbReference type="PANTHER" id="PTHR31288">
    <property type="entry name" value="O-FUCOSYLTRANSFERASE FAMILY PROTEIN"/>
    <property type="match status" value="1"/>
</dbReference>
<dbReference type="AlphaFoldDB" id="A0A7J7N3M0"/>
<dbReference type="PANTHER" id="PTHR31288:SF5">
    <property type="entry name" value="PROTEIN MANNAN SYNTHESIS-RELATED 1"/>
    <property type="match status" value="1"/>
</dbReference>
<dbReference type="PIRSF" id="PIRSF009360">
    <property type="entry name" value="UCP009360"/>
    <property type="match status" value="1"/>
</dbReference>
<keyword evidence="5" id="KW-0119">Carbohydrate metabolism</keyword>
<gene>
    <name evidence="8" type="ORF">GIB67_013822</name>
</gene>
<evidence type="ECO:0000256" key="6">
    <source>
        <dbReference type="ARBA" id="ARBA00030350"/>
    </source>
</evidence>
<evidence type="ECO:0000256" key="2">
    <source>
        <dbReference type="ARBA" id="ARBA00022676"/>
    </source>
</evidence>
<dbReference type="Pfam" id="PF10250">
    <property type="entry name" value="O-FucT"/>
    <property type="match status" value="1"/>
</dbReference>
<evidence type="ECO:0000313" key="9">
    <source>
        <dbReference type="Proteomes" id="UP000541444"/>
    </source>
</evidence>
<proteinExistence type="inferred from homology"/>
<dbReference type="InterPro" id="IPR024709">
    <property type="entry name" value="FucosylTrfase_pln"/>
</dbReference>
<dbReference type="Proteomes" id="UP000541444">
    <property type="component" value="Unassembled WGS sequence"/>
</dbReference>
<keyword evidence="7" id="KW-0732">Signal</keyword>
<accession>A0A7J7N3M0</accession>
<evidence type="ECO:0000313" key="8">
    <source>
        <dbReference type="EMBL" id="KAF6161745.1"/>
    </source>
</evidence>
<dbReference type="CDD" id="cd11299">
    <property type="entry name" value="O-FucT_plant"/>
    <property type="match status" value="1"/>
</dbReference>
<protein>
    <recommendedName>
        <fullName evidence="6">O-fucosyltransferase family protein</fullName>
    </recommendedName>
</protein>
<evidence type="ECO:0000256" key="5">
    <source>
        <dbReference type="ARBA" id="ARBA00023277"/>
    </source>
</evidence>
<evidence type="ECO:0000256" key="1">
    <source>
        <dbReference type="ARBA" id="ARBA00007737"/>
    </source>
</evidence>
<dbReference type="OrthoDB" id="1899018at2759"/>
<keyword evidence="9" id="KW-1185">Reference proteome</keyword>
<name>A0A7J7N3M0_9MAGN</name>
<evidence type="ECO:0000256" key="3">
    <source>
        <dbReference type="ARBA" id="ARBA00022679"/>
    </source>
</evidence>
<dbReference type="InterPro" id="IPR019378">
    <property type="entry name" value="GDP-Fuc_O-FucTrfase"/>
</dbReference>
<organism evidence="8 9">
    <name type="scientific">Kingdonia uniflora</name>
    <dbReference type="NCBI Taxonomy" id="39325"/>
    <lineage>
        <taxon>Eukaryota</taxon>
        <taxon>Viridiplantae</taxon>
        <taxon>Streptophyta</taxon>
        <taxon>Embryophyta</taxon>
        <taxon>Tracheophyta</taxon>
        <taxon>Spermatophyta</taxon>
        <taxon>Magnoliopsida</taxon>
        <taxon>Ranunculales</taxon>
        <taxon>Circaeasteraceae</taxon>
        <taxon>Kingdonia</taxon>
    </lineage>
</organism>